<feature type="region of interest" description="Disordered" evidence="2">
    <location>
        <begin position="266"/>
        <end position="292"/>
    </location>
</feature>
<keyword evidence="5" id="KW-1185">Reference proteome</keyword>
<name>A0ABQ7W6M5_SOLTU</name>
<evidence type="ECO:0000256" key="2">
    <source>
        <dbReference type="SAM" id="MobiDB-lite"/>
    </source>
</evidence>
<evidence type="ECO:0000256" key="1">
    <source>
        <dbReference type="PROSITE-ProRule" id="PRU00047"/>
    </source>
</evidence>
<comment type="caution">
    <text evidence="4">The sequence shown here is derived from an EMBL/GenBank/DDBJ whole genome shotgun (WGS) entry which is preliminary data.</text>
</comment>
<dbReference type="InterPro" id="IPR001878">
    <property type="entry name" value="Znf_CCHC"/>
</dbReference>
<organism evidence="4 5">
    <name type="scientific">Solanum tuberosum</name>
    <name type="common">Potato</name>
    <dbReference type="NCBI Taxonomy" id="4113"/>
    <lineage>
        <taxon>Eukaryota</taxon>
        <taxon>Viridiplantae</taxon>
        <taxon>Streptophyta</taxon>
        <taxon>Embryophyta</taxon>
        <taxon>Tracheophyta</taxon>
        <taxon>Spermatophyta</taxon>
        <taxon>Magnoliopsida</taxon>
        <taxon>eudicotyledons</taxon>
        <taxon>Gunneridae</taxon>
        <taxon>Pentapetalae</taxon>
        <taxon>asterids</taxon>
        <taxon>lamiids</taxon>
        <taxon>Solanales</taxon>
        <taxon>Solanaceae</taxon>
        <taxon>Solanoideae</taxon>
        <taxon>Solaneae</taxon>
        <taxon>Solanum</taxon>
    </lineage>
</organism>
<evidence type="ECO:0000313" key="4">
    <source>
        <dbReference type="EMBL" id="KAH0776395.1"/>
    </source>
</evidence>
<dbReference type="PROSITE" id="PS50158">
    <property type="entry name" value="ZF_CCHC"/>
    <property type="match status" value="1"/>
</dbReference>
<dbReference type="EMBL" id="JAIVGD010000003">
    <property type="protein sequence ID" value="KAH0776395.1"/>
    <property type="molecule type" value="Genomic_DNA"/>
</dbReference>
<reference evidence="4 5" key="1">
    <citation type="journal article" date="2021" name="bioRxiv">
        <title>Chromosome-scale and haplotype-resolved genome assembly of a tetraploid potato cultivar.</title>
        <authorList>
            <person name="Sun H."/>
            <person name="Jiao W.-B."/>
            <person name="Krause K."/>
            <person name="Campoy J.A."/>
            <person name="Goel M."/>
            <person name="Folz-Donahue K."/>
            <person name="Kukat C."/>
            <person name="Huettel B."/>
            <person name="Schneeberger K."/>
        </authorList>
    </citation>
    <scope>NUCLEOTIDE SEQUENCE [LARGE SCALE GENOMIC DNA]</scope>
    <source>
        <strain evidence="4">SolTubOtavaFocal</strain>
        <tissue evidence="4">Leaves</tissue>
    </source>
</reference>
<dbReference type="InterPro" id="IPR012337">
    <property type="entry name" value="RNaseH-like_sf"/>
</dbReference>
<evidence type="ECO:0000313" key="5">
    <source>
        <dbReference type="Proteomes" id="UP000826656"/>
    </source>
</evidence>
<accession>A0ABQ7W6M5</accession>
<sequence>MTNEAINDSESTPATLATGSSSGTKIDIINVFYLHSSDSPGMGLVGYTFDGRGYQGWKRSVLIALSAKNKLGFITGTHPSPAPTSPDLLPWSRCNDMVTSWLLNSLSKEIADSVICSRTAKELWMSLEHRFGQSNGAKLFHLKKELNRLVQGTNNIAGYFTKLKRLWDELASLDSQDKCTCVCICEGKQKLEKSVEDEMLIQFLMGLNDTYAQARGNILMMNPLPNINVAYSLILQDENQKETYMSPIIPTDSSSFMVNNNVNQNKNGKQVQKFSPGASGSGPKPNMGYPRMNNYEQAQQAPRYPRQNERFEGKKKYNPNVSCDHCGKTGHVIDDCYRLIGFPEDFNFTNDKTYSTPMRGNGVIMEEEDPNYYMDQASQHMSKEQFGQFIQGHSMKRPQAFGEEREVDDYSRATWTYLLSTKCNAFSVIQSFLCMVERQFNTKVKLIRSDNAMELGKSEAASIFELTRNYSSDLLCGYPITEWGN</sequence>
<feature type="region of interest" description="Disordered" evidence="2">
    <location>
        <begin position="1"/>
        <end position="20"/>
    </location>
</feature>
<dbReference type="SUPFAM" id="SSF53098">
    <property type="entry name" value="Ribonuclease H-like"/>
    <property type="match status" value="1"/>
</dbReference>
<feature type="domain" description="CCHC-type" evidence="3">
    <location>
        <begin position="323"/>
        <end position="336"/>
    </location>
</feature>
<dbReference type="Pfam" id="PF14244">
    <property type="entry name" value="Retrotran_gag_3"/>
    <property type="match status" value="1"/>
</dbReference>
<gene>
    <name evidence="4" type="ORF">KY290_007806</name>
</gene>
<proteinExistence type="predicted"/>
<protein>
    <recommendedName>
        <fullName evidence="3">CCHC-type domain-containing protein</fullName>
    </recommendedName>
</protein>
<dbReference type="PANTHER" id="PTHR37610">
    <property type="entry name" value="CCHC-TYPE DOMAIN-CONTAINING PROTEIN"/>
    <property type="match status" value="1"/>
</dbReference>
<keyword evidence="1" id="KW-0862">Zinc</keyword>
<dbReference type="Proteomes" id="UP000826656">
    <property type="component" value="Unassembled WGS sequence"/>
</dbReference>
<keyword evidence="1" id="KW-0479">Metal-binding</keyword>
<dbReference type="PANTHER" id="PTHR37610:SF6">
    <property type="entry name" value="GAG-POLYPEPTIDE OF LTR COPIA-TYPE-RELATED"/>
    <property type="match status" value="1"/>
</dbReference>
<keyword evidence="1" id="KW-0863">Zinc-finger</keyword>
<evidence type="ECO:0000259" key="3">
    <source>
        <dbReference type="PROSITE" id="PS50158"/>
    </source>
</evidence>
<dbReference type="InterPro" id="IPR029472">
    <property type="entry name" value="Copia-like_N"/>
</dbReference>